<dbReference type="RefSeq" id="WP_098077295.1">
    <property type="nucleotide sequence ID" value="NZ_PDEQ01000008.1"/>
</dbReference>
<proteinExistence type="predicted"/>
<evidence type="ECO:0000256" key="2">
    <source>
        <dbReference type="SAM" id="MobiDB-lite"/>
    </source>
</evidence>
<dbReference type="EMBL" id="PDEQ01000008">
    <property type="protein sequence ID" value="PEN12225.1"/>
    <property type="molecule type" value="Genomic_DNA"/>
</dbReference>
<comment type="caution">
    <text evidence="5">The sequence shown here is derived from an EMBL/GenBank/DDBJ whole genome shotgun (WGS) entry which is preliminary data.</text>
</comment>
<dbReference type="Proteomes" id="UP000220102">
    <property type="component" value="Unassembled WGS sequence"/>
</dbReference>
<feature type="chain" id="PRO_5013241829" description="Secretion system C-terminal sorting domain-containing protein" evidence="3">
    <location>
        <begin position="20"/>
        <end position="1217"/>
    </location>
</feature>
<dbReference type="InterPro" id="IPR026444">
    <property type="entry name" value="Secre_tail"/>
</dbReference>
<dbReference type="InterPro" id="IPR028994">
    <property type="entry name" value="Integrin_alpha_N"/>
</dbReference>
<dbReference type="Pfam" id="PF18962">
    <property type="entry name" value="Por_Secre_tail"/>
    <property type="match status" value="1"/>
</dbReference>
<feature type="domain" description="Secretion system C-terminal sorting" evidence="4">
    <location>
        <begin position="1140"/>
        <end position="1213"/>
    </location>
</feature>
<dbReference type="Pfam" id="PF13517">
    <property type="entry name" value="FG-GAP_3"/>
    <property type="match status" value="5"/>
</dbReference>
<dbReference type="Pfam" id="PF17963">
    <property type="entry name" value="Big_9"/>
    <property type="match status" value="1"/>
</dbReference>
<evidence type="ECO:0000313" key="5">
    <source>
        <dbReference type="EMBL" id="PEN12225.1"/>
    </source>
</evidence>
<keyword evidence="6" id="KW-1185">Reference proteome</keyword>
<organism evidence="5 6">
    <name type="scientific">Longibacter salinarum</name>
    <dbReference type="NCBI Taxonomy" id="1850348"/>
    <lineage>
        <taxon>Bacteria</taxon>
        <taxon>Pseudomonadati</taxon>
        <taxon>Rhodothermota</taxon>
        <taxon>Rhodothermia</taxon>
        <taxon>Rhodothermales</taxon>
        <taxon>Salisaetaceae</taxon>
        <taxon>Longibacter</taxon>
    </lineage>
</organism>
<evidence type="ECO:0000256" key="3">
    <source>
        <dbReference type="SAM" id="SignalP"/>
    </source>
</evidence>
<dbReference type="Gene3D" id="2.130.10.130">
    <property type="entry name" value="Integrin alpha, N-terminal"/>
    <property type="match status" value="2"/>
</dbReference>
<feature type="signal peptide" evidence="3">
    <location>
        <begin position="1"/>
        <end position="19"/>
    </location>
</feature>
<feature type="region of interest" description="Disordered" evidence="2">
    <location>
        <begin position="18"/>
        <end position="39"/>
    </location>
</feature>
<keyword evidence="1 3" id="KW-0732">Signal</keyword>
<name>A0A2A8CVE8_9BACT</name>
<protein>
    <recommendedName>
        <fullName evidence="4">Secretion system C-terminal sorting domain-containing protein</fullName>
    </recommendedName>
</protein>
<dbReference type="PANTHER" id="PTHR46580">
    <property type="entry name" value="SENSOR KINASE-RELATED"/>
    <property type="match status" value="1"/>
</dbReference>
<dbReference type="OrthoDB" id="791543at2"/>
<reference evidence="5 6" key="1">
    <citation type="submission" date="2017-10" db="EMBL/GenBank/DDBJ databases">
        <title>Draft genome of Longibacter Salinarum.</title>
        <authorList>
            <person name="Goh K.M."/>
            <person name="Shamsir M.S."/>
            <person name="Lim S.W."/>
        </authorList>
    </citation>
    <scope>NUCLEOTIDE SEQUENCE [LARGE SCALE GENOMIC DNA]</scope>
    <source>
        <strain evidence="5 6">KCTC 52045</strain>
    </source>
</reference>
<evidence type="ECO:0000259" key="4">
    <source>
        <dbReference type="Pfam" id="PF18962"/>
    </source>
</evidence>
<sequence length="1217" mass="128278">MRGSLVLLCFALLSTSTFPSRGQHAGERSSTGPPDAIHAPDARSTLLEFQPGKQGSRRLIGKASSTTSFMRRGIDLDGVYDSSSSWGDYDGDGDLDLVVTGYDANRDEVTRVYRNDGTGGFTDVGANLAGVAIGSGDWADYDGDGDLDLVISGDHGQSGEIAVIYRNDGGVFTDIRAGLDGLVLGSSHWGDYDDDGDPDLVITGLEDGSNPSATIYRNDGGGTFTDIGASLDGVVFSSSDWGDYDGDGDLDLIITGSDFVNHASTVYRNDNGTFTDIGAGLEGASNGSARWGDYDNDGDLDLAITGRNNNSSYLAMIYRNDNGSFTDIGAGLAAVRGSTVDWGDFDGDNDLDLLVSGYDVNEQRTARIYRNENGSFVDINAGVTGTSRGSSQWGDYDADGDLDLVLTGLNDVSGGPSVSVYVNRTIQNLPNRTPSFGRDTGESVVMGGASTTRFIEAGDIDGDPLTLQLVQGAGVGTFTDYGNGIASLVVSPTKAEAGRSYTFSIEATDNDGATTTKTFTIDVPSTFAIQSTSVDGAAIGSSRWGDYDRDGDLDLVVTGRNSNWDRSVTIYRNDDGAFTDINAGLTPVAYGSGSWGDYDGDGDLDLIVTGLLADDVNTATATLYRNDGNDTFTDIGAGITGGSESSDWGDYDGDGDLDLLLTGWDGDGNLASTIYRNDNGSFTDIGAGLTGVYSGAGRWGDYDRDGDLDVILIGETSGSDEIATLYRNDSGVFTEAAAGLVGVSLGSISWGDYDRDGDIDLAINGRTADYKASTIIYRNDNGSFVDIGADFRGVVGSCKWGDYDADGDLDLFVIGDSGAKADAAMYRNDDGNFRRVDMGFTAVELNAVDWADMDADGDPDLVAMGIDPGTGPTTHIYENLNAPGAPSQSAISIVDGPGLLSAGNTGIKLDFAAQTATSSAHVTVARFETPPAGIEGMPDEENVSDYRIVIATEPGMSIGSGTTVRFDLSQFRGVTDPSDITAYSRPGTGSGAFRALPTTVESNGATTELVAEVNHFSEFVFSSPSNPLPVELSDLTAIVDDGNVLVQWQTAGETNNAGFVVERRAIGPSVQASAWTNVGFVDGRGSTVESHRYRFVDTNLPYQADRMEYRLRQMDTDGTATLSAVVSVDRAAGRELRNPFPNPVHSVATLRYTVPEGENMRLVLYDILGRQVRVIASGRGTGRTEQQLTVSGLASGTYFLRLEAGGQMMTRTVTVTR</sequence>
<evidence type="ECO:0000313" key="6">
    <source>
        <dbReference type="Proteomes" id="UP000220102"/>
    </source>
</evidence>
<dbReference type="AlphaFoldDB" id="A0A2A8CVE8"/>
<dbReference type="NCBIfam" id="TIGR04183">
    <property type="entry name" value="Por_Secre_tail"/>
    <property type="match status" value="1"/>
</dbReference>
<dbReference type="SUPFAM" id="SSF69318">
    <property type="entry name" value="Integrin alpha N-terminal domain"/>
    <property type="match status" value="3"/>
</dbReference>
<gene>
    <name evidence="5" type="ORF">CRI94_14390</name>
</gene>
<accession>A0A2A8CVE8</accession>
<evidence type="ECO:0000256" key="1">
    <source>
        <dbReference type="ARBA" id="ARBA00022729"/>
    </source>
</evidence>
<dbReference type="PANTHER" id="PTHR46580:SF4">
    <property type="entry name" value="ATP_GTP-BINDING PROTEIN"/>
    <property type="match status" value="1"/>
</dbReference>
<dbReference type="InterPro" id="IPR013517">
    <property type="entry name" value="FG-GAP"/>
</dbReference>